<protein>
    <submittedName>
        <fullName evidence="1">Uncharacterized protein</fullName>
    </submittedName>
</protein>
<sequence>MVDGIANSTNQFDRFAFRTTHQFIATFKIFSKNIAIFNNFQE</sequence>
<reference evidence="2" key="1">
    <citation type="submission" date="2008-04" db="EMBL/GenBank/DDBJ databases">
        <title>Draft genome sequence of Providencia stuartii (ATCC 25827).</title>
        <authorList>
            <person name="Sudarsanam P."/>
            <person name="Ley R."/>
            <person name="Guruge J."/>
            <person name="Turnbaugh P.J."/>
            <person name="Mahowald M."/>
            <person name="Liep D."/>
            <person name="Gordon J."/>
        </authorList>
    </citation>
    <scope>NUCLEOTIDE SEQUENCE [LARGE SCALE GENOMIC DNA]</scope>
    <source>
        <strain evidence="2">ATCC 25827</strain>
    </source>
</reference>
<name>A0AA86YN01_PROST</name>
<proteinExistence type="predicted"/>
<dbReference type="Proteomes" id="UP000004506">
    <property type="component" value="Unassembled WGS sequence"/>
</dbReference>
<evidence type="ECO:0000313" key="1">
    <source>
        <dbReference type="EMBL" id="EDU60832.1"/>
    </source>
</evidence>
<reference evidence="1 2" key="3">
    <citation type="submission" date="2008-05" db="EMBL/GenBank/DDBJ databases">
        <authorList>
            <person name="Fulton L."/>
            <person name="Clifton S."/>
            <person name="Fulton B."/>
            <person name="Xu J."/>
            <person name="Minx P."/>
            <person name="Pepin K.H."/>
            <person name="Johnson M."/>
            <person name="Thiruvilangam P."/>
            <person name="Bhonagiri V."/>
            <person name="Nash W.E."/>
            <person name="Mardis E.R."/>
            <person name="Wilson R.K."/>
        </authorList>
    </citation>
    <scope>NUCLEOTIDE SEQUENCE [LARGE SCALE GENOMIC DNA]</scope>
    <source>
        <strain evidence="1 2">ATCC 25827</strain>
    </source>
</reference>
<evidence type="ECO:0000313" key="2">
    <source>
        <dbReference type="Proteomes" id="UP000004506"/>
    </source>
</evidence>
<reference evidence="2" key="2">
    <citation type="submission" date="2008-04" db="EMBL/GenBank/DDBJ databases">
        <title>Draft genome sequence of Providencia stuartii(ATCC 25827).</title>
        <authorList>
            <person name="Sudarsanam P."/>
            <person name="Ley R."/>
            <person name="Guruge J."/>
            <person name="Turnbaugh P.J."/>
            <person name="Mahowald M."/>
            <person name="Liep D."/>
            <person name="Gordon J."/>
        </authorList>
    </citation>
    <scope>NUCLEOTIDE SEQUENCE [LARGE SCALE GENOMIC DNA]</scope>
    <source>
        <strain evidence="2">ATCC 25827</strain>
    </source>
</reference>
<accession>A0AA86YN01</accession>
<dbReference type="AlphaFoldDB" id="A0AA86YN01"/>
<organism evidence="1 2">
    <name type="scientific">Providencia stuartii ATCC 25827</name>
    <dbReference type="NCBI Taxonomy" id="471874"/>
    <lineage>
        <taxon>Bacteria</taxon>
        <taxon>Pseudomonadati</taxon>
        <taxon>Pseudomonadota</taxon>
        <taxon>Gammaproteobacteria</taxon>
        <taxon>Enterobacterales</taxon>
        <taxon>Morganellaceae</taxon>
        <taxon>Providencia</taxon>
    </lineage>
</organism>
<gene>
    <name evidence="1" type="ORF">PROSTU_01369</name>
</gene>
<dbReference type="EMBL" id="ABJD02000099">
    <property type="protein sequence ID" value="EDU60832.1"/>
    <property type="molecule type" value="Genomic_DNA"/>
</dbReference>
<comment type="caution">
    <text evidence="1">The sequence shown here is derived from an EMBL/GenBank/DDBJ whole genome shotgun (WGS) entry which is preliminary data.</text>
</comment>